<accession>A0A382E498</accession>
<dbReference type="EMBL" id="UINC01042384">
    <property type="protein sequence ID" value="SVB44954.1"/>
    <property type="molecule type" value="Genomic_DNA"/>
</dbReference>
<reference evidence="1" key="1">
    <citation type="submission" date="2018-05" db="EMBL/GenBank/DDBJ databases">
        <authorList>
            <person name="Lanie J.A."/>
            <person name="Ng W.-L."/>
            <person name="Kazmierczak K.M."/>
            <person name="Andrzejewski T.M."/>
            <person name="Davidsen T.M."/>
            <person name="Wayne K.J."/>
            <person name="Tettelin H."/>
            <person name="Glass J.I."/>
            <person name="Rusch D."/>
            <person name="Podicherti R."/>
            <person name="Tsui H.-C.T."/>
            <person name="Winkler M.E."/>
        </authorList>
    </citation>
    <scope>NUCLEOTIDE SEQUENCE</scope>
</reference>
<protein>
    <submittedName>
        <fullName evidence="1">Uncharacterized protein</fullName>
    </submittedName>
</protein>
<organism evidence="1">
    <name type="scientific">marine metagenome</name>
    <dbReference type="NCBI Taxonomy" id="408172"/>
    <lineage>
        <taxon>unclassified sequences</taxon>
        <taxon>metagenomes</taxon>
        <taxon>ecological metagenomes</taxon>
    </lineage>
</organism>
<evidence type="ECO:0000313" key="1">
    <source>
        <dbReference type="EMBL" id="SVB44954.1"/>
    </source>
</evidence>
<dbReference type="AlphaFoldDB" id="A0A382E498"/>
<proteinExistence type="predicted"/>
<sequence>MKLLLITLGIFIVPISVMAVDITGNYAVWGVGTKSCYAFNLVTVNYLNSDNSTQKKDESLISKLKFWEDKKNNEDEVENFDIYRNYIKGFMTAYNIFTEKTFSITGSMKEKQVIEWLNDYCKENPMSSVENALTSFTFEHYDNRMKTSSRARRGR</sequence>
<name>A0A382E498_9ZZZZ</name>
<gene>
    <name evidence="1" type="ORF">METZ01_LOCUS197808</name>
</gene>